<protein>
    <recommendedName>
        <fullName evidence="3">LicD family protein</fullName>
    </recommendedName>
</protein>
<dbReference type="RefSeq" id="WP_271167000.1">
    <property type="nucleotide sequence ID" value="NZ_BSFI01000002.1"/>
</dbReference>
<organism evidence="1 2">
    <name type="scientific">Hansschlegelia plantiphila</name>
    <dbReference type="NCBI Taxonomy" id="374655"/>
    <lineage>
        <taxon>Bacteria</taxon>
        <taxon>Pseudomonadati</taxon>
        <taxon>Pseudomonadota</taxon>
        <taxon>Alphaproteobacteria</taxon>
        <taxon>Hyphomicrobiales</taxon>
        <taxon>Methylopilaceae</taxon>
        <taxon>Hansschlegelia</taxon>
    </lineage>
</organism>
<evidence type="ECO:0000313" key="2">
    <source>
        <dbReference type="Proteomes" id="UP001143372"/>
    </source>
</evidence>
<accession>A0A9W6IZ29</accession>
<gene>
    <name evidence="1" type="ORF">GCM10008179_03760</name>
</gene>
<reference evidence="1" key="2">
    <citation type="submission" date="2023-01" db="EMBL/GenBank/DDBJ databases">
        <authorList>
            <person name="Sun Q."/>
            <person name="Evtushenko L."/>
        </authorList>
    </citation>
    <scope>NUCLEOTIDE SEQUENCE</scope>
    <source>
        <strain evidence="1">VKM B-2347</strain>
    </source>
</reference>
<sequence length="437" mass="49136">MSYASLISKFVSSSGRTQRRREQLKSAMRQGWEKESVRLAERGVRSAIGGDWFACRLAEIRLDLGDHAYVRKLAEGEGSLLKTQDGQGLLARALIMAGEFEAAEALILQLILKVQSPEPLRLLRMLPASESLLDKACAAFQRSERTPYRKAIQASHLVEVAVAAGVPERGFELTSQSLRWLDGAKPERVTYSESDRTDELDKALLDFHQLMEGVGEFFLISGTLLGVMRENKLLSYDKDIDVGVLEPSVIGRLREAVGSSFAFSPDISTNIDGLKVKHRNGVVIDVFIHHVEGDVVWHGGPAHAWENSKWWSDDATRYGRTTYRGREFLIPSAWEVYLTENYGDWKSPQKRYNASLQAPNRRIRDATLAKLYSRQNFVKWHHRADFDMLIGVMSLYESEYGADDFLLGARRVMLGDAVAEAHPIAALDRRPRLAADT</sequence>
<proteinExistence type="predicted"/>
<evidence type="ECO:0008006" key="3">
    <source>
        <dbReference type="Google" id="ProtNLM"/>
    </source>
</evidence>
<reference evidence="1" key="1">
    <citation type="journal article" date="2014" name="Int. J. Syst. Evol. Microbiol.">
        <title>Complete genome sequence of Corynebacterium casei LMG S-19264T (=DSM 44701T), isolated from a smear-ripened cheese.</title>
        <authorList>
            <consortium name="US DOE Joint Genome Institute (JGI-PGF)"/>
            <person name="Walter F."/>
            <person name="Albersmeier A."/>
            <person name="Kalinowski J."/>
            <person name="Ruckert C."/>
        </authorList>
    </citation>
    <scope>NUCLEOTIDE SEQUENCE</scope>
    <source>
        <strain evidence="1">VKM B-2347</strain>
    </source>
</reference>
<keyword evidence="2" id="KW-1185">Reference proteome</keyword>
<dbReference type="AlphaFoldDB" id="A0A9W6IZ29"/>
<dbReference type="InterPro" id="IPR052942">
    <property type="entry name" value="LPS_cholinephosphotransferase"/>
</dbReference>
<name>A0A9W6IZ29_9HYPH</name>
<dbReference type="Proteomes" id="UP001143372">
    <property type="component" value="Unassembled WGS sequence"/>
</dbReference>
<dbReference type="PANTHER" id="PTHR43404:SF1">
    <property type="entry name" value="MNN4P"/>
    <property type="match status" value="1"/>
</dbReference>
<dbReference type="EMBL" id="BSFI01000002">
    <property type="protein sequence ID" value="GLK66738.1"/>
    <property type="molecule type" value="Genomic_DNA"/>
</dbReference>
<dbReference type="PANTHER" id="PTHR43404">
    <property type="entry name" value="LIPOPOLYSACCHARIDE CHOLINEPHOSPHOTRANSFERASE LICD"/>
    <property type="match status" value="1"/>
</dbReference>
<evidence type="ECO:0000313" key="1">
    <source>
        <dbReference type="EMBL" id="GLK66738.1"/>
    </source>
</evidence>
<comment type="caution">
    <text evidence="1">The sequence shown here is derived from an EMBL/GenBank/DDBJ whole genome shotgun (WGS) entry which is preliminary data.</text>
</comment>